<comment type="caution">
    <text evidence="2">The sequence shown here is derived from an EMBL/GenBank/DDBJ whole genome shotgun (WGS) entry which is preliminary data.</text>
</comment>
<dbReference type="Proteomes" id="UP000295447">
    <property type="component" value="Unassembled WGS sequence"/>
</dbReference>
<reference evidence="2 3" key="1">
    <citation type="submission" date="2019-03" db="EMBL/GenBank/DDBJ databases">
        <title>Genomic Encyclopedia of Type Strains, Phase III (KMG-III): the genomes of soil and plant-associated and newly described type strains.</title>
        <authorList>
            <person name="Whitman W."/>
        </authorList>
    </citation>
    <scope>NUCLEOTIDE SEQUENCE [LARGE SCALE GENOMIC DNA]</scope>
    <source>
        <strain evidence="2 3">VKM Ac-2570</strain>
    </source>
</reference>
<dbReference type="EMBL" id="SODF01000003">
    <property type="protein sequence ID" value="TDW15509.1"/>
    <property type="molecule type" value="Genomic_DNA"/>
</dbReference>
<keyword evidence="3" id="KW-1185">Reference proteome</keyword>
<protein>
    <recommendedName>
        <fullName evidence="4">EcsC family protein</fullName>
    </recommendedName>
</protein>
<evidence type="ECO:0000313" key="2">
    <source>
        <dbReference type="EMBL" id="TDW15509.1"/>
    </source>
</evidence>
<name>A0A4R7ZDB3_9ACTN</name>
<organism evidence="2 3">
    <name type="scientific">Kribbella kalugense</name>
    <dbReference type="NCBI Taxonomy" id="2512221"/>
    <lineage>
        <taxon>Bacteria</taxon>
        <taxon>Bacillati</taxon>
        <taxon>Actinomycetota</taxon>
        <taxon>Actinomycetes</taxon>
        <taxon>Propionibacteriales</taxon>
        <taxon>Kribbellaceae</taxon>
        <taxon>Kribbella</taxon>
    </lineage>
</organism>
<proteinExistence type="predicted"/>
<sequence length="242" mass="24690">MATDAHDAPGAEAAGQRILDVLDKAIAVQSSLVQKSIARARQRNPDATPEQVIRSLERMYVSALTGTGAAVGGVAAAPGVGTGVALALSTGEGLSSLELSALFALSIAEVHGVPLDELERRRTIVMGIMLGGSGSAIIGRVAERTGQHWGRQVVAKVPVETLRQINKVLGKHFVTKYGTKQGIIVLGRVAPFGIGVVIGGGANAALAALAVRAGRRAFGPPPESWAGPTDSTLPTPGNSNGD</sequence>
<gene>
    <name evidence="2" type="ORF">EV650_6992</name>
</gene>
<evidence type="ECO:0000313" key="3">
    <source>
        <dbReference type="Proteomes" id="UP000295447"/>
    </source>
</evidence>
<feature type="region of interest" description="Disordered" evidence="1">
    <location>
        <begin position="219"/>
        <end position="242"/>
    </location>
</feature>
<accession>A0A4R7ZDB3</accession>
<dbReference type="RefSeq" id="WP_134123363.1">
    <property type="nucleotide sequence ID" value="NZ_SODF01000003.1"/>
</dbReference>
<feature type="compositionally biased region" description="Polar residues" evidence="1">
    <location>
        <begin position="229"/>
        <end position="242"/>
    </location>
</feature>
<evidence type="ECO:0008006" key="4">
    <source>
        <dbReference type="Google" id="ProtNLM"/>
    </source>
</evidence>
<evidence type="ECO:0000256" key="1">
    <source>
        <dbReference type="SAM" id="MobiDB-lite"/>
    </source>
</evidence>
<dbReference type="OrthoDB" id="4422408at2"/>
<dbReference type="AlphaFoldDB" id="A0A4R7ZDB3"/>